<proteinExistence type="predicted"/>
<dbReference type="EMBL" id="LJQU01000208">
    <property type="protein sequence ID" value="KPX96667.1"/>
    <property type="molecule type" value="Genomic_DNA"/>
</dbReference>
<evidence type="ECO:0000313" key="3">
    <source>
        <dbReference type="EMBL" id="RMQ34688.1"/>
    </source>
</evidence>
<keyword evidence="1" id="KW-0812">Transmembrane</keyword>
<gene>
    <name evidence="2" type="ORF">ALO63_101396</name>
    <name evidence="3" type="ORF">ALQ05_02624</name>
</gene>
<evidence type="ECO:0000256" key="1">
    <source>
        <dbReference type="SAM" id="Phobius"/>
    </source>
</evidence>
<comment type="caution">
    <text evidence="2">The sequence shown here is derived from an EMBL/GenBank/DDBJ whole genome shotgun (WGS) entry which is preliminary data.</text>
</comment>
<keyword evidence="1" id="KW-0472">Membrane</keyword>
<keyword evidence="1" id="KW-1133">Transmembrane helix</keyword>
<dbReference type="AlphaFoldDB" id="A0A0P9V1P7"/>
<reference evidence="3 5" key="2">
    <citation type="submission" date="2018-08" db="EMBL/GenBank/DDBJ databases">
        <title>Recombination of ecologically and evolutionarily significant loci maintains genetic cohesion in the Pseudomonas syringae species complex.</title>
        <authorList>
            <person name="Dillon M."/>
            <person name="Thakur S."/>
            <person name="Almeida R.N.D."/>
            <person name="Weir B.S."/>
            <person name="Guttman D.S."/>
        </authorList>
    </citation>
    <scope>NUCLEOTIDE SEQUENCE [LARGE SCALE GENOMIC DNA]</scope>
    <source>
        <strain evidence="3 5">ICMP 535</strain>
    </source>
</reference>
<name>A0A0P9V1P7_PSEA0</name>
<evidence type="ECO:0000313" key="4">
    <source>
        <dbReference type="Proteomes" id="UP000050420"/>
    </source>
</evidence>
<dbReference type="EMBL" id="RBRD01000209">
    <property type="protein sequence ID" value="RMQ34688.1"/>
    <property type="molecule type" value="Genomic_DNA"/>
</dbReference>
<organism evidence="2 4">
    <name type="scientific">Pseudomonas amygdali pv. mori</name>
    <dbReference type="NCBI Taxonomy" id="34065"/>
    <lineage>
        <taxon>Bacteria</taxon>
        <taxon>Pseudomonadati</taxon>
        <taxon>Pseudomonadota</taxon>
        <taxon>Gammaproteobacteria</taxon>
        <taxon>Pseudomonadales</taxon>
        <taxon>Pseudomonadaceae</taxon>
        <taxon>Pseudomonas</taxon>
        <taxon>Pseudomonas amygdali</taxon>
    </lineage>
</organism>
<evidence type="ECO:0000313" key="2">
    <source>
        <dbReference type="EMBL" id="KPX96667.1"/>
    </source>
</evidence>
<evidence type="ECO:0000313" key="5">
    <source>
        <dbReference type="Proteomes" id="UP000279553"/>
    </source>
</evidence>
<sequence>MNQESDMIVIPRSIALRAFLNLIIALPPVAGLRMYEGSTR</sequence>
<protein>
    <submittedName>
        <fullName evidence="2">Uncharacterized protein</fullName>
    </submittedName>
</protein>
<feature type="transmembrane region" description="Helical" evidence="1">
    <location>
        <begin position="14"/>
        <end position="35"/>
    </location>
</feature>
<dbReference type="Proteomes" id="UP000279553">
    <property type="component" value="Unassembled WGS sequence"/>
</dbReference>
<reference evidence="2 4" key="1">
    <citation type="submission" date="2015-09" db="EMBL/GenBank/DDBJ databases">
        <title>Genome announcement of multiple Pseudomonas syringae strains.</title>
        <authorList>
            <person name="Thakur S."/>
            <person name="Wang P.W."/>
            <person name="Gong Y."/>
            <person name="Weir B.S."/>
            <person name="Guttman D.S."/>
        </authorList>
    </citation>
    <scope>NUCLEOTIDE SEQUENCE [LARGE SCALE GENOMIC DNA]</scope>
    <source>
        <strain evidence="2 4">ICMP4331</strain>
    </source>
</reference>
<accession>A0A0P9V1P7</accession>
<dbReference type="PATRIC" id="fig|34065.5.peg.590"/>
<dbReference type="Proteomes" id="UP000050420">
    <property type="component" value="Unassembled WGS sequence"/>
</dbReference>